<feature type="compositionally biased region" description="Polar residues" evidence="8">
    <location>
        <begin position="493"/>
        <end position="503"/>
    </location>
</feature>
<feature type="region of interest" description="Disordered" evidence="8">
    <location>
        <begin position="152"/>
        <end position="171"/>
    </location>
</feature>
<protein>
    <recommendedName>
        <fullName evidence="3">Spindle assembly checkpoint component MAD1</fullName>
    </recommendedName>
</protein>
<dbReference type="InParanoid" id="A0A4S2MYC9"/>
<dbReference type="FunCoup" id="A0A4S2MYC9">
    <property type="interactions" value="258"/>
</dbReference>
<dbReference type="GO" id="GO:0051301">
    <property type="term" value="P:cell division"/>
    <property type="evidence" value="ECO:0007669"/>
    <property type="project" value="UniProtKB-KW"/>
</dbReference>
<evidence type="ECO:0000256" key="2">
    <source>
        <dbReference type="ARBA" id="ARBA00008029"/>
    </source>
</evidence>
<accession>A0A4S2MYC9</accession>
<comment type="subcellular location">
    <subcellularLocation>
        <location evidence="1">Nucleus</location>
    </subcellularLocation>
</comment>
<evidence type="ECO:0000256" key="6">
    <source>
        <dbReference type="ARBA" id="ARBA00023242"/>
    </source>
</evidence>
<organism evidence="9 10">
    <name type="scientific">Ascodesmis nigricans</name>
    <dbReference type="NCBI Taxonomy" id="341454"/>
    <lineage>
        <taxon>Eukaryota</taxon>
        <taxon>Fungi</taxon>
        <taxon>Dikarya</taxon>
        <taxon>Ascomycota</taxon>
        <taxon>Pezizomycotina</taxon>
        <taxon>Pezizomycetes</taxon>
        <taxon>Pezizales</taxon>
        <taxon>Ascodesmidaceae</taxon>
        <taxon>Ascodesmis</taxon>
    </lineage>
</organism>
<dbReference type="EMBL" id="ML220118">
    <property type="protein sequence ID" value="TGZ81762.1"/>
    <property type="molecule type" value="Genomic_DNA"/>
</dbReference>
<name>A0A4S2MYC9_9PEZI</name>
<keyword evidence="4" id="KW-0132">Cell division</keyword>
<dbReference type="PANTHER" id="PTHR23168:SF0">
    <property type="entry name" value="MITOTIC SPINDLE ASSEMBLY CHECKPOINT PROTEIN MAD1"/>
    <property type="match status" value="1"/>
</dbReference>
<keyword evidence="7" id="KW-0131">Cell cycle</keyword>
<evidence type="ECO:0000313" key="9">
    <source>
        <dbReference type="EMBL" id="TGZ81762.1"/>
    </source>
</evidence>
<dbReference type="PANTHER" id="PTHR23168">
    <property type="entry name" value="MITOTIC SPINDLE ASSEMBLY CHECKPOINT PROTEIN MAD1 MITOTIC ARREST DEFICIENT-LIKE PROTEIN 1"/>
    <property type="match status" value="1"/>
</dbReference>
<dbReference type="Proteomes" id="UP000298138">
    <property type="component" value="Unassembled WGS sequence"/>
</dbReference>
<keyword evidence="10" id="KW-1185">Reference proteome</keyword>
<feature type="compositionally biased region" description="Polar residues" evidence="8">
    <location>
        <begin position="50"/>
        <end position="62"/>
    </location>
</feature>
<feature type="region of interest" description="Disordered" evidence="8">
    <location>
        <begin position="191"/>
        <end position="215"/>
    </location>
</feature>
<evidence type="ECO:0000256" key="5">
    <source>
        <dbReference type="ARBA" id="ARBA00022776"/>
    </source>
</evidence>
<evidence type="ECO:0000256" key="8">
    <source>
        <dbReference type="SAM" id="MobiDB-lite"/>
    </source>
</evidence>
<evidence type="ECO:0000256" key="4">
    <source>
        <dbReference type="ARBA" id="ARBA00022618"/>
    </source>
</evidence>
<feature type="region of interest" description="Disordered" evidence="8">
    <location>
        <begin position="1"/>
        <end position="91"/>
    </location>
</feature>
<feature type="region of interest" description="Disordered" evidence="8">
    <location>
        <begin position="490"/>
        <end position="515"/>
    </location>
</feature>
<dbReference type="OrthoDB" id="331602at2759"/>
<gene>
    <name evidence="9" type="ORF">EX30DRAFT_255250</name>
</gene>
<reference evidence="9 10" key="1">
    <citation type="submission" date="2019-04" db="EMBL/GenBank/DDBJ databases">
        <title>Comparative genomics and transcriptomics to analyze fruiting body development in filamentous ascomycetes.</title>
        <authorList>
            <consortium name="DOE Joint Genome Institute"/>
            <person name="Lutkenhaus R."/>
            <person name="Traeger S."/>
            <person name="Breuer J."/>
            <person name="Kuo A."/>
            <person name="Lipzen A."/>
            <person name="Pangilinan J."/>
            <person name="Dilworth D."/>
            <person name="Sandor L."/>
            <person name="Poggeler S."/>
            <person name="Barry K."/>
            <person name="Grigoriev I.V."/>
            <person name="Nowrousian M."/>
        </authorList>
    </citation>
    <scope>NUCLEOTIDE SEQUENCE [LARGE SCALE GENOMIC DNA]</scope>
    <source>
        <strain evidence="9 10">CBS 389.68</strain>
    </source>
</reference>
<dbReference type="Gene3D" id="6.10.250.90">
    <property type="match status" value="1"/>
</dbReference>
<dbReference type="GO" id="GO:0005635">
    <property type="term" value="C:nuclear envelope"/>
    <property type="evidence" value="ECO:0007669"/>
    <property type="project" value="TreeGrafter"/>
</dbReference>
<dbReference type="GO" id="GO:0072686">
    <property type="term" value="C:mitotic spindle"/>
    <property type="evidence" value="ECO:0007669"/>
    <property type="project" value="TreeGrafter"/>
</dbReference>
<feature type="compositionally biased region" description="Low complexity" evidence="8">
    <location>
        <begin position="69"/>
        <end position="82"/>
    </location>
</feature>
<dbReference type="GO" id="GO:0000776">
    <property type="term" value="C:kinetochore"/>
    <property type="evidence" value="ECO:0007669"/>
    <property type="project" value="TreeGrafter"/>
</dbReference>
<dbReference type="GO" id="GO:0007094">
    <property type="term" value="P:mitotic spindle assembly checkpoint signaling"/>
    <property type="evidence" value="ECO:0007669"/>
    <property type="project" value="InterPro"/>
</dbReference>
<dbReference type="InterPro" id="IPR008672">
    <property type="entry name" value="Mad1"/>
</dbReference>
<evidence type="ECO:0000313" key="10">
    <source>
        <dbReference type="Proteomes" id="UP000298138"/>
    </source>
</evidence>
<sequence>MDSSPFDEKPTSAHHQRNPFVSPLPQKRTSRPAPTPATGRLLPTYDFITGENQTPRRSSPLTFSPVVLRSPRGAPRSPSAAPDSNLTADVSNEALRSELASTRYELEVLREERELEKVQHEQEIRALEAKLEEQAKRVDTVETEKRFLLEKQTEQAETTKKAKAAAGAAKQNFERQIRMLKSEIASWKETVTDKQDEIDSQDRKHRSEISEKDNTIRGLEQTVDELSQELENKNNVLEETLNKLSGKDEEVQDLETELLKVKTQTGDADTLRIVQRELSEQVNHIKTLEATNRRQVSELQQVRDSLRSLELVEEEKRSLESKVKILENLRDDLSSAQVRVSVLEDERRSWQSYFESEGLEFDSPEALARALVEERLDKAALLEKLGRTNPEATQKDETILQLQGSLSQAKKELESLEERLTKDTKARQRLERQRALALREAEFLREQLKSFSSEETIYMQGNFDEQKSQRIQELEQLLDEYKAEIEELKQAAQARSSDAPTQPNRKRPIENDDDERIGQLIRKNRQLQEDIEAIEKKNAVAEKEIEALQTRIKSLSGTSVRILELRDNPTSREQLVKATQLKALKEENAALLAQLEGKNVKSVPISTLENAREDTKSMERVVTEKEKRMMRLKEIWTSKSNEFREAVYSLLGWKLDFMANGRVRVTHMFGRGADQSIEFDGERGTMKISGGPDSMFAREIRNQCQFWMPRQNIPCLLASILLEQYEKTTRAQI</sequence>
<evidence type="ECO:0000256" key="3">
    <source>
        <dbReference type="ARBA" id="ARBA00022019"/>
    </source>
</evidence>
<evidence type="ECO:0000256" key="7">
    <source>
        <dbReference type="ARBA" id="ARBA00023306"/>
    </source>
</evidence>
<dbReference type="Gene3D" id="1.20.5.170">
    <property type="match status" value="1"/>
</dbReference>
<dbReference type="Pfam" id="PF05557">
    <property type="entry name" value="MAD"/>
    <property type="match status" value="1"/>
</dbReference>
<dbReference type="STRING" id="341454.A0A4S2MYC9"/>
<keyword evidence="5" id="KW-0498">Mitosis</keyword>
<dbReference type="GO" id="GO:0051315">
    <property type="term" value="P:attachment of mitotic spindle microtubules to kinetochore"/>
    <property type="evidence" value="ECO:0007669"/>
    <property type="project" value="TreeGrafter"/>
</dbReference>
<proteinExistence type="inferred from homology"/>
<dbReference type="AlphaFoldDB" id="A0A4S2MYC9"/>
<evidence type="ECO:0000256" key="1">
    <source>
        <dbReference type="ARBA" id="ARBA00004123"/>
    </source>
</evidence>
<keyword evidence="6" id="KW-0539">Nucleus</keyword>
<comment type="similarity">
    <text evidence="2">Belongs to the MAD1 family.</text>
</comment>
<dbReference type="Gene3D" id="3.30.457.60">
    <property type="match status" value="1"/>
</dbReference>
<feature type="compositionally biased region" description="Basic and acidic residues" evidence="8">
    <location>
        <begin position="1"/>
        <end position="11"/>
    </location>
</feature>